<evidence type="ECO:0000313" key="2">
    <source>
        <dbReference type="Proteomes" id="UP001515500"/>
    </source>
</evidence>
<feature type="compositionally biased region" description="Low complexity" evidence="1">
    <location>
        <begin position="24"/>
        <end position="40"/>
    </location>
</feature>
<dbReference type="GO" id="GO:0035196">
    <property type="term" value="P:miRNA processing"/>
    <property type="evidence" value="ECO:0007669"/>
    <property type="project" value="InterPro"/>
</dbReference>
<keyword evidence="2" id="KW-1185">Reference proteome</keyword>
<gene>
    <name evidence="3" type="primary">LOC120258989</name>
</gene>
<dbReference type="GO" id="GO:0000398">
    <property type="term" value="P:mRNA splicing, via spliceosome"/>
    <property type="evidence" value="ECO:0007669"/>
    <property type="project" value="InterPro"/>
</dbReference>
<dbReference type="PANTHER" id="PTHR36054">
    <property type="entry name" value="PROTEIN SICKLE"/>
    <property type="match status" value="1"/>
</dbReference>
<dbReference type="InterPro" id="IPR039292">
    <property type="entry name" value="SICKLE"/>
</dbReference>
<dbReference type="GeneID" id="120258989"/>
<reference evidence="3" key="1">
    <citation type="submission" date="2025-08" db="UniProtKB">
        <authorList>
            <consortium name="RefSeq"/>
        </authorList>
    </citation>
    <scope>IDENTIFICATION</scope>
</reference>
<protein>
    <submittedName>
        <fullName evidence="3">Protein SICKLE</fullName>
    </submittedName>
</protein>
<proteinExistence type="predicted"/>
<feature type="compositionally biased region" description="Polar residues" evidence="1">
    <location>
        <begin position="137"/>
        <end position="146"/>
    </location>
</feature>
<feature type="region of interest" description="Disordered" evidence="1">
    <location>
        <begin position="193"/>
        <end position="266"/>
    </location>
</feature>
<dbReference type="RefSeq" id="XP_039122435.1">
    <property type="nucleotide sequence ID" value="XM_039266501.1"/>
</dbReference>
<dbReference type="PANTHER" id="PTHR36054:SF2">
    <property type="entry name" value="PROTEIN SICKLE"/>
    <property type="match status" value="1"/>
</dbReference>
<sequence length="348" mass="37730">MEEESSEMRRQRLRALRMDADGASAPSPSSPLPRLFNPLLHDPPFSSPGIDSTPPSSRFDYYTDPMSAFSGSKRKGAFPPYNTGFSSSPVSRPPPPSPSSGGPRNFQMAASHAPAQQFQVNQSPNQNLQMHYPPHTPMNQSPNQNLQMHYPPHTPIQQFHVNQSPNQSSQIYYPPGGSWRHPGQFGAPCSGYRGSPNSSVPRGPTYNSGGGFTSPTWGSSGRGRNPMGYSGRGSFHSNHESRHRNSLSPGWSHGGRGPGGSSAQQETGQLYNKSMLVDPWQNLKPVVGNILVPLAGPDFWLPKSLQAKKAKVVESGTETSNNSHQSSLAEYLALSLEEAINNATDVQD</sequence>
<evidence type="ECO:0000313" key="3">
    <source>
        <dbReference type="RefSeq" id="XP_039122435.1"/>
    </source>
</evidence>
<dbReference type="Proteomes" id="UP001515500">
    <property type="component" value="Chromosome 4"/>
</dbReference>
<name>A0AB40B5B4_DIOCR</name>
<feature type="region of interest" description="Disordered" evidence="1">
    <location>
        <begin position="1"/>
        <end position="146"/>
    </location>
</feature>
<dbReference type="AlphaFoldDB" id="A0AB40B5B4"/>
<feature type="compositionally biased region" description="Basic and acidic residues" evidence="1">
    <location>
        <begin position="1"/>
        <end position="20"/>
    </location>
</feature>
<feature type="compositionally biased region" description="Polar residues" evidence="1">
    <location>
        <begin position="114"/>
        <end position="129"/>
    </location>
</feature>
<evidence type="ECO:0000256" key="1">
    <source>
        <dbReference type="SAM" id="MobiDB-lite"/>
    </source>
</evidence>
<organism evidence="2 3">
    <name type="scientific">Dioscorea cayennensis subsp. rotundata</name>
    <name type="common">White Guinea yam</name>
    <name type="synonym">Dioscorea rotundata</name>
    <dbReference type="NCBI Taxonomy" id="55577"/>
    <lineage>
        <taxon>Eukaryota</taxon>
        <taxon>Viridiplantae</taxon>
        <taxon>Streptophyta</taxon>
        <taxon>Embryophyta</taxon>
        <taxon>Tracheophyta</taxon>
        <taxon>Spermatophyta</taxon>
        <taxon>Magnoliopsida</taxon>
        <taxon>Liliopsida</taxon>
        <taxon>Dioscoreales</taxon>
        <taxon>Dioscoreaceae</taxon>
        <taxon>Dioscorea</taxon>
    </lineage>
</organism>
<accession>A0AB40B5B4</accession>